<dbReference type="GO" id="GO:0003887">
    <property type="term" value="F:DNA-directed DNA polymerase activity"/>
    <property type="evidence" value="ECO:0007669"/>
    <property type="project" value="UniProtKB-KW"/>
</dbReference>
<accession>A0ABD5ZXC3</accession>
<dbReference type="SUPFAM" id="SSF81301">
    <property type="entry name" value="Nucleotidyltransferase"/>
    <property type="match status" value="1"/>
</dbReference>
<feature type="domain" description="Helix-hairpin-helix DNA-binding motif class 1" evidence="23">
    <location>
        <begin position="50"/>
        <end position="69"/>
    </location>
</feature>
<dbReference type="Pfam" id="PF14520">
    <property type="entry name" value="HHH_5"/>
    <property type="match status" value="1"/>
</dbReference>
<dbReference type="AlphaFoldDB" id="A0ABD5ZXC3"/>
<dbReference type="InterPro" id="IPR004013">
    <property type="entry name" value="PHP_dom"/>
</dbReference>
<dbReference type="GO" id="GO:0005737">
    <property type="term" value="C:cytoplasm"/>
    <property type="evidence" value="ECO:0007669"/>
    <property type="project" value="UniProtKB-SubCell"/>
</dbReference>
<evidence type="ECO:0000256" key="19">
    <source>
        <dbReference type="ARBA" id="ARBA00044678"/>
    </source>
</evidence>
<dbReference type="InterPro" id="IPR027421">
    <property type="entry name" value="DNA_pol_lamdba_lyase_dom_sf"/>
</dbReference>
<dbReference type="EC" id="4.2.99.18" evidence="4"/>
<keyword evidence="6" id="KW-0488">Methylation</keyword>
<dbReference type="InterPro" id="IPR043519">
    <property type="entry name" value="NT_sf"/>
</dbReference>
<keyword evidence="8" id="KW-0808">Transferase</keyword>
<dbReference type="SUPFAM" id="SSF47802">
    <property type="entry name" value="DNA polymerase beta, N-terminal domain-like"/>
    <property type="match status" value="1"/>
</dbReference>
<evidence type="ECO:0000259" key="25">
    <source>
        <dbReference type="SMART" id="SM00483"/>
    </source>
</evidence>
<evidence type="ECO:0000256" key="1">
    <source>
        <dbReference type="ARBA" id="ARBA00001946"/>
    </source>
</evidence>
<proteinExistence type="predicted"/>
<dbReference type="Pfam" id="PF14791">
    <property type="entry name" value="DNA_pol_B_thumb"/>
    <property type="match status" value="1"/>
</dbReference>
<dbReference type="Pfam" id="PF02811">
    <property type="entry name" value="PHP"/>
    <property type="match status" value="1"/>
</dbReference>
<dbReference type="PANTHER" id="PTHR36928">
    <property type="entry name" value="PHOSPHATASE YCDX-RELATED"/>
    <property type="match status" value="1"/>
</dbReference>
<dbReference type="SMART" id="SM00278">
    <property type="entry name" value="HhH1"/>
    <property type="match status" value="3"/>
</dbReference>
<dbReference type="SUPFAM" id="SSF89550">
    <property type="entry name" value="PHP domain-like"/>
    <property type="match status" value="1"/>
</dbReference>
<evidence type="ECO:0000256" key="9">
    <source>
        <dbReference type="ARBA" id="ARBA00022695"/>
    </source>
</evidence>
<keyword evidence="14" id="KW-0915">Sodium</keyword>
<keyword evidence="10" id="KW-0235">DNA replication</keyword>
<dbReference type="Gene3D" id="3.20.20.140">
    <property type="entry name" value="Metal-dependent hydrolases"/>
    <property type="match status" value="1"/>
</dbReference>
<dbReference type="Gene3D" id="1.10.150.110">
    <property type="entry name" value="DNA polymerase beta, N-terminal domain-like"/>
    <property type="match status" value="1"/>
</dbReference>
<evidence type="ECO:0000256" key="12">
    <source>
        <dbReference type="ARBA" id="ARBA00022843"/>
    </source>
</evidence>
<dbReference type="InterPro" id="IPR010996">
    <property type="entry name" value="HHH_MUS81"/>
</dbReference>
<feature type="domain" description="DNA-directed DNA polymerase X" evidence="25">
    <location>
        <begin position="1"/>
        <end position="334"/>
    </location>
</feature>
<dbReference type="InterPro" id="IPR047967">
    <property type="entry name" value="PolX_PHP"/>
</dbReference>
<dbReference type="EC" id="2.7.7.7" evidence="3"/>
<comment type="caution">
    <text evidence="26">The sequence shown here is derived from an EMBL/GenBank/DDBJ whole genome shotgun (WGS) entry which is preliminary data.</text>
</comment>
<protein>
    <recommendedName>
        <fullName evidence="5">DNA polymerase beta</fullName>
        <ecNumber evidence="3">2.7.7.7</ecNumber>
        <ecNumber evidence="4">4.2.99.18</ecNumber>
    </recommendedName>
    <alternativeName>
        <fullName evidence="16">5'-deoxyribose-phosphate lyase</fullName>
    </alternativeName>
    <alternativeName>
        <fullName evidence="17">AP lyase</fullName>
    </alternativeName>
</protein>
<feature type="domain" description="Helix-hairpin-helix DNA-binding motif class 1" evidence="23">
    <location>
        <begin position="125"/>
        <end position="144"/>
    </location>
</feature>
<evidence type="ECO:0000256" key="11">
    <source>
        <dbReference type="ARBA" id="ARBA00022763"/>
    </source>
</evidence>
<dbReference type="InterPro" id="IPR029398">
    <property type="entry name" value="PolB_thumb"/>
</dbReference>
<dbReference type="PRINTS" id="PR00870">
    <property type="entry name" value="DNAPOLXBETA"/>
</dbReference>
<evidence type="ECO:0000256" key="20">
    <source>
        <dbReference type="ARBA" id="ARBA00045548"/>
    </source>
</evidence>
<dbReference type="GO" id="GO:0006281">
    <property type="term" value="P:DNA repair"/>
    <property type="evidence" value="ECO:0007669"/>
    <property type="project" value="UniProtKB-KW"/>
</dbReference>
<evidence type="ECO:0000256" key="3">
    <source>
        <dbReference type="ARBA" id="ARBA00012417"/>
    </source>
</evidence>
<keyword evidence="13" id="KW-0239">DNA-directed DNA polymerase</keyword>
<keyword evidence="15" id="KW-0234">DNA repair</keyword>
<feature type="domain" description="Helix-hairpin-helix DNA-binding motif class 1" evidence="23">
    <location>
        <begin position="90"/>
        <end position="109"/>
    </location>
</feature>
<keyword evidence="27" id="KW-1185">Reference proteome</keyword>
<feature type="domain" description="Polymerase/histidinol phosphatase N-terminal" evidence="24">
    <location>
        <begin position="358"/>
        <end position="438"/>
    </location>
</feature>
<organism evidence="26 27">
    <name type="scientific">Haloplanus litoreus</name>
    <dbReference type="NCBI Taxonomy" id="767515"/>
    <lineage>
        <taxon>Archaea</taxon>
        <taxon>Methanobacteriati</taxon>
        <taxon>Methanobacteriota</taxon>
        <taxon>Stenosarchaea group</taxon>
        <taxon>Halobacteria</taxon>
        <taxon>Halobacteriales</taxon>
        <taxon>Haloferacaceae</taxon>
        <taxon>Haloplanus</taxon>
    </lineage>
</organism>
<evidence type="ECO:0000259" key="23">
    <source>
        <dbReference type="SMART" id="SM00278"/>
    </source>
</evidence>
<comment type="catalytic activity">
    <reaction evidence="18">
        <text>2'-deoxyribonucleotide-(2'-deoxyribose 5'-phosphate)-2'-deoxyribonucleotide-DNA = a 3'-end 2'-deoxyribonucleotide-(2,3-dehydro-2,3-deoxyribose 5'-phosphate)-DNA + a 5'-end 5'-phospho-2'-deoxyribonucleoside-DNA + H(+)</text>
        <dbReference type="Rhea" id="RHEA:66592"/>
        <dbReference type="Rhea" id="RHEA-COMP:13180"/>
        <dbReference type="Rhea" id="RHEA-COMP:16897"/>
        <dbReference type="Rhea" id="RHEA-COMP:17067"/>
        <dbReference type="ChEBI" id="CHEBI:15378"/>
        <dbReference type="ChEBI" id="CHEBI:136412"/>
        <dbReference type="ChEBI" id="CHEBI:157695"/>
        <dbReference type="ChEBI" id="CHEBI:167181"/>
        <dbReference type="EC" id="4.2.99.18"/>
    </reaction>
</comment>
<dbReference type="Gene3D" id="3.30.210.10">
    <property type="entry name" value="DNA polymerase, thumb domain"/>
    <property type="match status" value="1"/>
</dbReference>
<dbReference type="SUPFAM" id="SSF47781">
    <property type="entry name" value="RuvA domain 2-like"/>
    <property type="match status" value="1"/>
</dbReference>
<comment type="subcellular location">
    <subcellularLocation>
        <location evidence="2">Cytoplasm</location>
    </subcellularLocation>
</comment>
<dbReference type="EMBL" id="JBHTAT010000001">
    <property type="protein sequence ID" value="MFC7254969.1"/>
    <property type="molecule type" value="Genomic_DNA"/>
</dbReference>
<dbReference type="InterPro" id="IPR002008">
    <property type="entry name" value="DNA_pol_X_beta-like"/>
</dbReference>
<evidence type="ECO:0000313" key="27">
    <source>
        <dbReference type="Proteomes" id="UP001596434"/>
    </source>
</evidence>
<reference evidence="26 27" key="1">
    <citation type="journal article" date="2019" name="Int. J. Syst. Evol. Microbiol.">
        <title>The Global Catalogue of Microorganisms (GCM) 10K type strain sequencing project: providing services to taxonomists for standard genome sequencing and annotation.</title>
        <authorList>
            <consortium name="The Broad Institute Genomics Platform"/>
            <consortium name="The Broad Institute Genome Sequencing Center for Infectious Disease"/>
            <person name="Wu L."/>
            <person name="Ma J."/>
        </authorList>
    </citation>
    <scope>NUCLEOTIDE SEQUENCE [LARGE SCALE GENOMIC DNA]</scope>
    <source>
        <strain evidence="26 27">GX21</strain>
    </source>
</reference>
<dbReference type="CDD" id="cd07436">
    <property type="entry name" value="PHP_PolX"/>
    <property type="match status" value="1"/>
</dbReference>
<comment type="catalytic activity">
    <reaction evidence="21">
        <text>DNA(n) + a 2'-deoxyribonucleoside 5'-triphosphate = DNA(n+1) + diphosphate</text>
        <dbReference type="Rhea" id="RHEA:22508"/>
        <dbReference type="Rhea" id="RHEA-COMP:17339"/>
        <dbReference type="Rhea" id="RHEA-COMP:17340"/>
        <dbReference type="ChEBI" id="CHEBI:33019"/>
        <dbReference type="ChEBI" id="CHEBI:61560"/>
        <dbReference type="ChEBI" id="CHEBI:173112"/>
        <dbReference type="EC" id="2.7.7.7"/>
    </reaction>
</comment>
<evidence type="ECO:0000256" key="22">
    <source>
        <dbReference type="SAM" id="MobiDB-lite"/>
    </source>
</evidence>
<comment type="cofactor">
    <cofactor evidence="1">
        <name>Mg(2+)</name>
        <dbReference type="ChEBI" id="CHEBI:18420"/>
    </cofactor>
</comment>
<dbReference type="GO" id="GO:0140078">
    <property type="term" value="F:class I DNA-(apurinic or apyrimidinic site) endonuclease activity"/>
    <property type="evidence" value="ECO:0007669"/>
    <property type="project" value="UniProtKB-EC"/>
</dbReference>
<evidence type="ECO:0000256" key="18">
    <source>
        <dbReference type="ARBA" id="ARBA00044632"/>
    </source>
</evidence>
<feature type="region of interest" description="Disordered" evidence="22">
    <location>
        <begin position="288"/>
        <end position="308"/>
    </location>
</feature>
<dbReference type="CDD" id="cd00141">
    <property type="entry name" value="NT_POLXc"/>
    <property type="match status" value="1"/>
</dbReference>
<evidence type="ECO:0000256" key="21">
    <source>
        <dbReference type="ARBA" id="ARBA00049244"/>
    </source>
</evidence>
<dbReference type="GeneID" id="96953310"/>
<dbReference type="Proteomes" id="UP001596434">
    <property type="component" value="Unassembled WGS sequence"/>
</dbReference>
<dbReference type="SMART" id="SM00483">
    <property type="entry name" value="POLXc"/>
    <property type="match status" value="1"/>
</dbReference>
<evidence type="ECO:0000256" key="8">
    <source>
        <dbReference type="ARBA" id="ARBA00022679"/>
    </source>
</evidence>
<dbReference type="InterPro" id="IPR002054">
    <property type="entry name" value="DNA-dir_DNA_pol_X"/>
</dbReference>
<evidence type="ECO:0000256" key="16">
    <source>
        <dbReference type="ARBA" id="ARBA00035717"/>
    </source>
</evidence>
<dbReference type="Gene3D" id="1.10.150.20">
    <property type="entry name" value="5' to 3' exonuclease, C-terminal subdomain"/>
    <property type="match status" value="1"/>
</dbReference>
<dbReference type="InterPro" id="IPR022311">
    <property type="entry name" value="PolX-like"/>
</dbReference>
<evidence type="ECO:0000256" key="10">
    <source>
        <dbReference type="ARBA" id="ARBA00022705"/>
    </source>
</evidence>
<evidence type="ECO:0000256" key="15">
    <source>
        <dbReference type="ARBA" id="ARBA00023204"/>
    </source>
</evidence>
<keyword evidence="9" id="KW-0548">Nucleotidyltransferase</keyword>
<dbReference type="SMART" id="SM00481">
    <property type="entry name" value="POLIIIAc"/>
    <property type="match status" value="1"/>
</dbReference>
<dbReference type="InterPro" id="IPR003583">
    <property type="entry name" value="Hlx-hairpin-Hlx_DNA-bd_motif"/>
</dbReference>
<keyword evidence="11" id="KW-0227">DNA damage</keyword>
<dbReference type="InterPro" id="IPR050243">
    <property type="entry name" value="PHP_phosphatase"/>
</dbReference>
<dbReference type="InterPro" id="IPR037160">
    <property type="entry name" value="DNA_Pol_thumb_sf"/>
</dbReference>
<evidence type="ECO:0000256" key="13">
    <source>
        <dbReference type="ARBA" id="ARBA00022932"/>
    </source>
</evidence>
<evidence type="ECO:0000259" key="24">
    <source>
        <dbReference type="SMART" id="SM00481"/>
    </source>
</evidence>
<name>A0ABD5ZXC3_9EURY</name>
<evidence type="ECO:0000313" key="26">
    <source>
        <dbReference type="EMBL" id="MFC7254969.1"/>
    </source>
</evidence>
<dbReference type="InterPro" id="IPR010994">
    <property type="entry name" value="RuvA_2-like"/>
</dbReference>
<keyword evidence="7" id="KW-0237">DNA synthesis</keyword>
<keyword evidence="12" id="KW-0832">Ubl conjugation</keyword>
<dbReference type="RefSeq" id="WP_379703170.1">
    <property type="nucleotide sequence ID" value="NZ_JBHTAT010000001.1"/>
</dbReference>
<evidence type="ECO:0000256" key="6">
    <source>
        <dbReference type="ARBA" id="ARBA00022481"/>
    </source>
</evidence>
<comment type="catalytic activity">
    <reaction evidence="19">
        <text>a 5'-end 2'-deoxyribose-2'-deoxyribonucleotide-DNA = (2E,4S)-4-hydroxypenten-2-al-5-phosphate + a 5'-end 5'-phospho-2'-deoxyribonucleoside-DNA + H(+)</text>
        <dbReference type="Rhea" id="RHEA:76255"/>
        <dbReference type="Rhea" id="RHEA-COMP:13180"/>
        <dbReference type="Rhea" id="RHEA-COMP:18657"/>
        <dbReference type="ChEBI" id="CHEBI:15378"/>
        <dbReference type="ChEBI" id="CHEBI:136412"/>
        <dbReference type="ChEBI" id="CHEBI:195194"/>
        <dbReference type="ChEBI" id="CHEBI:195195"/>
    </reaction>
</comment>
<dbReference type="PIRSF" id="PIRSF005047">
    <property type="entry name" value="UCP005047_YshC"/>
    <property type="match status" value="1"/>
</dbReference>
<dbReference type="Gene3D" id="3.30.460.10">
    <property type="entry name" value="Beta Polymerase, domain 2"/>
    <property type="match status" value="1"/>
</dbReference>
<dbReference type="InterPro" id="IPR016195">
    <property type="entry name" value="Pol/histidinol_Pase-like"/>
</dbReference>
<evidence type="ECO:0000256" key="2">
    <source>
        <dbReference type="ARBA" id="ARBA00004496"/>
    </source>
</evidence>
<dbReference type="PANTHER" id="PTHR36928:SF1">
    <property type="entry name" value="PHOSPHATASE YCDX-RELATED"/>
    <property type="match status" value="1"/>
</dbReference>
<evidence type="ECO:0000256" key="4">
    <source>
        <dbReference type="ARBA" id="ARBA00012720"/>
    </source>
</evidence>
<gene>
    <name evidence="26" type="ORF">ACFQKE_06635</name>
</gene>
<comment type="function">
    <text evidence="20">Repair polymerase that plays a key role in base-excision repair. During this process, the damaged base is excised by specific DNA glycosylases, the DNA backbone is nicked at the abasic site by an apurinic/apyrimidic (AP) endonuclease, and POLB removes 5'-deoxyribose-phosphate from the preincised AP site acting as a 5'-deoxyribose-phosphate lyase (5'-dRP lyase); through its DNA polymerase activity, it adds one nucleotide to the 3' end of the arising single-nucleotide gap. Conducts 'gap-filling' DNA synthesis in a stepwise distributive fashion rather than in a processive fashion as for other DNA polymerases. It is also able to cleave sugar-phosphate bonds 3' to an intact AP site, acting as an AP lyase.</text>
</comment>
<dbReference type="InterPro" id="IPR003141">
    <property type="entry name" value="Pol/His_phosphatase_N"/>
</dbReference>
<dbReference type="Pfam" id="PF14716">
    <property type="entry name" value="HHH_8"/>
    <property type="match status" value="1"/>
</dbReference>
<evidence type="ECO:0000256" key="5">
    <source>
        <dbReference type="ARBA" id="ARBA00020020"/>
    </source>
</evidence>
<evidence type="ECO:0000256" key="7">
    <source>
        <dbReference type="ARBA" id="ARBA00022634"/>
    </source>
</evidence>
<evidence type="ECO:0000256" key="17">
    <source>
        <dbReference type="ARBA" id="ARBA00035726"/>
    </source>
</evidence>
<evidence type="ECO:0000256" key="14">
    <source>
        <dbReference type="ARBA" id="ARBA00023053"/>
    </source>
</evidence>
<sequence>MKNRAVAERLREIADFLAIREVEYKPRAYRTAARNVESLSEPIEDVYDRGDLQEIEGVGESIAEKIADYLDTGEMSYYRELRTDLPIDIEAITSVQGVGPKTAKRLYLDLDVRTLEDLERAAEAGRIAELDGFGEKSQANILDNIERAKRGQERMLLGHAFPIARDVERRLDESDAFDRVDTVGSFRRRRPTVGDVDVLATATDPEAAMETFCTHGDVSQVFSRGETGASVLVGDDLRIDLRIVADEEYGAALVYFTGSKAHNIALRNRAIDRDWKLNEYGLFDVGEARREASETPRETGGDDGQRAGERIAGDTEEAVYAALDLAWIPPELREDTGEIDAAAANDLPDLVATDDVRGDLQCHTDYSDGSHSVREMAVAADEHGLEYLLVTDHGPEAPIPSTLDADAFDAQRADVEDVNADDEISVTILQGIETEITESGLGVPDDWCDRCDLVVAGLHSRPDEPTERVVRALREAPVDVLAHPTGRLLTERDPLDLNLDAVLGTAAEEGVAVEINAQPRRLDLDWQAVAEYRDTADFVVSTDAHTTGELDFLHLGVAQARRGWCDASDVLNTRSLDDLRSAFGD</sequence>